<protein>
    <recommendedName>
        <fullName evidence="1">Enoyl reductase (ER) domain-containing protein</fullName>
    </recommendedName>
</protein>
<dbReference type="PANTHER" id="PTHR45033:SF2">
    <property type="entry name" value="ZINC-TYPE ALCOHOL DEHYDROGENASE-LIKE PROTEIN C1773.06C"/>
    <property type="match status" value="1"/>
</dbReference>
<organism evidence="2 3">
    <name type="scientific">Cladophialophora bantiana (strain ATCC 10958 / CBS 173.52 / CDC B-1940 / NIH 8579)</name>
    <name type="common">Xylohypha bantiana</name>
    <dbReference type="NCBI Taxonomy" id="1442370"/>
    <lineage>
        <taxon>Eukaryota</taxon>
        <taxon>Fungi</taxon>
        <taxon>Dikarya</taxon>
        <taxon>Ascomycota</taxon>
        <taxon>Pezizomycotina</taxon>
        <taxon>Eurotiomycetes</taxon>
        <taxon>Chaetothyriomycetidae</taxon>
        <taxon>Chaetothyriales</taxon>
        <taxon>Herpotrichiellaceae</taxon>
        <taxon>Cladophialophora</taxon>
    </lineage>
</organism>
<dbReference type="Gene3D" id="3.40.50.720">
    <property type="entry name" value="NAD(P)-binding Rossmann-like Domain"/>
    <property type="match status" value="1"/>
</dbReference>
<gene>
    <name evidence="2" type="ORF">Z519_11511</name>
</gene>
<dbReference type="HOGENOM" id="CLU_026673_3_4_1"/>
<dbReference type="SMART" id="SM00829">
    <property type="entry name" value="PKS_ER"/>
    <property type="match status" value="1"/>
</dbReference>
<accession>A0A0D2ECR4</accession>
<evidence type="ECO:0000259" key="1">
    <source>
        <dbReference type="SMART" id="SM00829"/>
    </source>
</evidence>
<dbReference type="GeneID" id="27704439"/>
<dbReference type="EMBL" id="KN847001">
    <property type="protein sequence ID" value="KIW87926.1"/>
    <property type="molecule type" value="Genomic_DNA"/>
</dbReference>
<dbReference type="InterPro" id="IPR013149">
    <property type="entry name" value="ADH-like_C"/>
</dbReference>
<dbReference type="CDD" id="cd08276">
    <property type="entry name" value="MDR7"/>
    <property type="match status" value="1"/>
</dbReference>
<dbReference type="SUPFAM" id="SSF51735">
    <property type="entry name" value="NAD(P)-binding Rossmann-fold domains"/>
    <property type="match status" value="1"/>
</dbReference>
<evidence type="ECO:0000313" key="3">
    <source>
        <dbReference type="Proteomes" id="UP000053789"/>
    </source>
</evidence>
<evidence type="ECO:0000313" key="2">
    <source>
        <dbReference type="EMBL" id="KIW87926.1"/>
    </source>
</evidence>
<dbReference type="SUPFAM" id="SSF50129">
    <property type="entry name" value="GroES-like"/>
    <property type="match status" value="1"/>
</dbReference>
<dbReference type="InterPro" id="IPR052711">
    <property type="entry name" value="Zinc_ADH-like"/>
</dbReference>
<dbReference type="PANTHER" id="PTHR45033">
    <property type="match status" value="1"/>
</dbReference>
<dbReference type="InterPro" id="IPR013154">
    <property type="entry name" value="ADH-like_N"/>
</dbReference>
<dbReference type="Pfam" id="PF00107">
    <property type="entry name" value="ADH_zinc_N"/>
    <property type="match status" value="1"/>
</dbReference>
<proteinExistence type="predicted"/>
<sequence>MSPQQQTVFRLTSGGGFEGLQAFKEPVPTIGDYEVLVKIHSVAINYRDIAIANGTYPLAVNDQVVPCTDMAGQVLQVSKQVDNIVVGDAVVAAISSSALYGPVKDDKHTLGGSKDGVLREYIVLPVHQVVKLPRSLHTFTQWSAAVATGTTVWNCFYGCLPLKPGQTVLIQGTGGVALTALIFARAAGATTIITSSSDEKLAKVKVKYGVDHTINYKTHPNWAAEVQRLTNGQGADHVIENGGIGTIQQSIECAAMGGTISLVGFLASIPQDQVPDVTLLALSKGALLHGILAGSKQQLEEAVQFIGSRDLPVPVDRTFAFNRDDIIAALKYVASGQHIGKVCINLN</sequence>
<name>A0A0D2ECR4_CLAB1</name>
<dbReference type="VEuPathDB" id="FungiDB:Z519_11511"/>
<keyword evidence="3" id="KW-1185">Reference proteome</keyword>
<dbReference type="Proteomes" id="UP000053789">
    <property type="component" value="Unassembled WGS sequence"/>
</dbReference>
<dbReference type="Pfam" id="PF08240">
    <property type="entry name" value="ADH_N"/>
    <property type="match status" value="1"/>
</dbReference>
<dbReference type="AlphaFoldDB" id="A0A0D2ECR4"/>
<reference evidence="2" key="1">
    <citation type="submission" date="2015-01" db="EMBL/GenBank/DDBJ databases">
        <title>The Genome Sequence of Cladophialophora bantiana CBS 173.52.</title>
        <authorList>
            <consortium name="The Broad Institute Genomics Platform"/>
            <person name="Cuomo C."/>
            <person name="de Hoog S."/>
            <person name="Gorbushina A."/>
            <person name="Stielow B."/>
            <person name="Teixiera M."/>
            <person name="Abouelleil A."/>
            <person name="Chapman S.B."/>
            <person name="Priest M."/>
            <person name="Young S.K."/>
            <person name="Wortman J."/>
            <person name="Nusbaum C."/>
            <person name="Birren B."/>
        </authorList>
    </citation>
    <scope>NUCLEOTIDE SEQUENCE [LARGE SCALE GENOMIC DNA]</scope>
    <source>
        <strain evidence="2">CBS 173.52</strain>
    </source>
</reference>
<dbReference type="Gene3D" id="3.90.180.10">
    <property type="entry name" value="Medium-chain alcohol dehydrogenases, catalytic domain"/>
    <property type="match status" value="1"/>
</dbReference>
<dbReference type="RefSeq" id="XP_016614595.1">
    <property type="nucleotide sequence ID" value="XM_016769222.1"/>
</dbReference>
<dbReference type="GO" id="GO:0016491">
    <property type="term" value="F:oxidoreductase activity"/>
    <property type="evidence" value="ECO:0007669"/>
    <property type="project" value="InterPro"/>
</dbReference>
<dbReference type="InterPro" id="IPR011032">
    <property type="entry name" value="GroES-like_sf"/>
</dbReference>
<dbReference type="InterPro" id="IPR036291">
    <property type="entry name" value="NAD(P)-bd_dom_sf"/>
</dbReference>
<feature type="domain" description="Enoyl reductase (ER)" evidence="1">
    <location>
        <begin position="15"/>
        <end position="344"/>
    </location>
</feature>
<dbReference type="OrthoDB" id="3509362at2759"/>
<dbReference type="InterPro" id="IPR020843">
    <property type="entry name" value="ER"/>
</dbReference>